<feature type="domain" description="Aminoglycoside phosphotransferase" evidence="1">
    <location>
        <begin position="30"/>
        <end position="245"/>
    </location>
</feature>
<dbReference type="Gene3D" id="3.30.200.150">
    <property type="match status" value="1"/>
</dbReference>
<dbReference type="InterPro" id="IPR002575">
    <property type="entry name" value="Aminoglycoside_PTrfase"/>
</dbReference>
<reference evidence="3" key="1">
    <citation type="journal article" date="2019" name="Int. J. Syst. Evol. Microbiol.">
        <title>The Global Catalogue of Microorganisms (GCM) 10K type strain sequencing project: providing services to taxonomists for standard genome sequencing and annotation.</title>
        <authorList>
            <consortium name="The Broad Institute Genomics Platform"/>
            <consortium name="The Broad Institute Genome Sequencing Center for Infectious Disease"/>
            <person name="Wu L."/>
            <person name="Ma J."/>
        </authorList>
    </citation>
    <scope>NUCLEOTIDE SEQUENCE [LARGE SCALE GENOMIC DNA]</scope>
    <source>
        <strain evidence="3">CCUG 53903</strain>
    </source>
</reference>
<dbReference type="SUPFAM" id="SSF56112">
    <property type="entry name" value="Protein kinase-like (PK-like)"/>
    <property type="match status" value="1"/>
</dbReference>
<evidence type="ECO:0000313" key="2">
    <source>
        <dbReference type="EMBL" id="MFC5823017.1"/>
    </source>
</evidence>
<organism evidence="2 3">
    <name type="scientific">Nonomuraea insulae</name>
    <dbReference type="NCBI Taxonomy" id="1616787"/>
    <lineage>
        <taxon>Bacteria</taxon>
        <taxon>Bacillati</taxon>
        <taxon>Actinomycetota</taxon>
        <taxon>Actinomycetes</taxon>
        <taxon>Streptosporangiales</taxon>
        <taxon>Streptosporangiaceae</taxon>
        <taxon>Nonomuraea</taxon>
    </lineage>
</organism>
<proteinExistence type="predicted"/>
<accession>A0ABW1CCG1</accession>
<dbReference type="Proteomes" id="UP001596058">
    <property type="component" value="Unassembled WGS sequence"/>
</dbReference>
<evidence type="ECO:0000313" key="3">
    <source>
        <dbReference type="Proteomes" id="UP001596058"/>
    </source>
</evidence>
<keyword evidence="3" id="KW-1185">Reference proteome</keyword>
<dbReference type="Gene3D" id="3.90.1200.10">
    <property type="match status" value="1"/>
</dbReference>
<dbReference type="InterPro" id="IPR011009">
    <property type="entry name" value="Kinase-like_dom_sf"/>
</dbReference>
<evidence type="ECO:0000259" key="1">
    <source>
        <dbReference type="Pfam" id="PF01636"/>
    </source>
</evidence>
<name>A0ABW1CCG1_9ACTN</name>
<dbReference type="Pfam" id="PF01636">
    <property type="entry name" value="APH"/>
    <property type="match status" value="1"/>
</dbReference>
<sequence length="313" mass="35538">MSRTFAGREELAGLVREAFGADRRLDRVDRLRGGSSKGVYRLTFERGPSVVLYVWAADENFWDHRPDEGLHMFQAAHARLNDIGVRVPKVYHVDGSARHYPGEVAFVEDVRGGTLEERLGKGTEGLDRLASHLRTMAGCRDRGLGRVALVEAGQGLQETCPERVLSWALKDLAEAATRVETIGRARAEFEECLQKMAAAIEARPDHGLIHGELGPDHVLMDEDGEPVLIDIEGAMFFDVEWEHVFLRIRFHEHYERLRSDDLDERRMRFYRLAQHLSLVAGPLRLLDGDFPDREFMMGIARQHEEEALAFLRG</sequence>
<dbReference type="RefSeq" id="WP_379512558.1">
    <property type="nucleotide sequence ID" value="NZ_JBHSPA010000006.1"/>
</dbReference>
<comment type="caution">
    <text evidence="2">The sequence shown here is derived from an EMBL/GenBank/DDBJ whole genome shotgun (WGS) entry which is preliminary data.</text>
</comment>
<gene>
    <name evidence="2" type="ORF">ACFPZ3_04015</name>
</gene>
<protein>
    <submittedName>
        <fullName evidence="2">Phosphotransferase family protein</fullName>
    </submittedName>
</protein>
<dbReference type="EMBL" id="JBHSPA010000006">
    <property type="protein sequence ID" value="MFC5823017.1"/>
    <property type="molecule type" value="Genomic_DNA"/>
</dbReference>